<feature type="non-terminal residue" evidence="1">
    <location>
        <position position="1"/>
    </location>
</feature>
<proteinExistence type="predicted"/>
<evidence type="ECO:0000313" key="2">
    <source>
        <dbReference type="Proteomes" id="UP000265520"/>
    </source>
</evidence>
<protein>
    <submittedName>
        <fullName evidence="1">Uncharacterized protein</fullName>
    </submittedName>
</protein>
<dbReference type="EMBL" id="LXQA011273217">
    <property type="protein sequence ID" value="MCI91483.1"/>
    <property type="molecule type" value="Genomic_DNA"/>
</dbReference>
<dbReference type="AlphaFoldDB" id="A0A392VVG0"/>
<reference evidence="1 2" key="1">
    <citation type="journal article" date="2018" name="Front. Plant Sci.">
        <title>Red Clover (Trifolium pratense) and Zigzag Clover (T. medium) - A Picture of Genomic Similarities and Differences.</title>
        <authorList>
            <person name="Dluhosova J."/>
            <person name="Istvanek J."/>
            <person name="Nedelnik J."/>
            <person name="Repkova J."/>
        </authorList>
    </citation>
    <scope>NUCLEOTIDE SEQUENCE [LARGE SCALE GENOMIC DNA]</scope>
    <source>
        <strain evidence="2">cv. 10/8</strain>
        <tissue evidence="1">Leaf</tissue>
    </source>
</reference>
<sequence length="68" mass="7243">DSEEDLPASEGKDTTGTEGVFDALVSKGKKPIVFGTAVAAAATPKRKRADKKKVDIAVKEKVTKKQRT</sequence>
<keyword evidence="2" id="KW-1185">Reference proteome</keyword>
<name>A0A392VVG0_9FABA</name>
<evidence type="ECO:0000313" key="1">
    <source>
        <dbReference type="EMBL" id="MCI91483.1"/>
    </source>
</evidence>
<dbReference type="Proteomes" id="UP000265520">
    <property type="component" value="Unassembled WGS sequence"/>
</dbReference>
<comment type="caution">
    <text evidence="1">The sequence shown here is derived from an EMBL/GenBank/DDBJ whole genome shotgun (WGS) entry which is preliminary data.</text>
</comment>
<feature type="non-terminal residue" evidence="1">
    <location>
        <position position="68"/>
    </location>
</feature>
<organism evidence="1 2">
    <name type="scientific">Trifolium medium</name>
    <dbReference type="NCBI Taxonomy" id="97028"/>
    <lineage>
        <taxon>Eukaryota</taxon>
        <taxon>Viridiplantae</taxon>
        <taxon>Streptophyta</taxon>
        <taxon>Embryophyta</taxon>
        <taxon>Tracheophyta</taxon>
        <taxon>Spermatophyta</taxon>
        <taxon>Magnoliopsida</taxon>
        <taxon>eudicotyledons</taxon>
        <taxon>Gunneridae</taxon>
        <taxon>Pentapetalae</taxon>
        <taxon>rosids</taxon>
        <taxon>fabids</taxon>
        <taxon>Fabales</taxon>
        <taxon>Fabaceae</taxon>
        <taxon>Papilionoideae</taxon>
        <taxon>50 kb inversion clade</taxon>
        <taxon>NPAAA clade</taxon>
        <taxon>Hologalegina</taxon>
        <taxon>IRL clade</taxon>
        <taxon>Trifolieae</taxon>
        <taxon>Trifolium</taxon>
    </lineage>
</organism>
<accession>A0A392VVG0</accession>